<evidence type="ECO:0008006" key="5">
    <source>
        <dbReference type="Google" id="ProtNLM"/>
    </source>
</evidence>
<organism evidence="3 4">
    <name type="scientific">Candidatus Kaiserbacteria bacterium RIFCSPHIGHO2_02_FULL_50_50</name>
    <dbReference type="NCBI Taxonomy" id="1798492"/>
    <lineage>
        <taxon>Bacteria</taxon>
        <taxon>Candidatus Kaiseribacteriota</taxon>
    </lineage>
</organism>
<accession>A0A1F6DCF8</accession>
<evidence type="ECO:0000256" key="1">
    <source>
        <dbReference type="SAM" id="MobiDB-lite"/>
    </source>
</evidence>
<protein>
    <recommendedName>
        <fullName evidence="5">Baseplate protein J-like domain-containing protein</fullName>
    </recommendedName>
</protein>
<evidence type="ECO:0000256" key="2">
    <source>
        <dbReference type="SAM" id="Phobius"/>
    </source>
</evidence>
<dbReference type="STRING" id="1798492.A3C89_01425"/>
<keyword evidence="2" id="KW-1133">Transmembrane helix</keyword>
<comment type="caution">
    <text evidence="3">The sequence shown here is derived from an EMBL/GenBank/DDBJ whole genome shotgun (WGS) entry which is preliminary data.</text>
</comment>
<gene>
    <name evidence="3" type="ORF">A3C89_01425</name>
</gene>
<evidence type="ECO:0000313" key="4">
    <source>
        <dbReference type="Proteomes" id="UP000178794"/>
    </source>
</evidence>
<dbReference type="AlphaFoldDB" id="A0A1F6DCF8"/>
<name>A0A1F6DCF8_9BACT</name>
<sequence>MKEWSLQDIRPNRAPRRTQSRDLEDSRPRERVREELPPRDMQEVSRMSVEEPSFEHDAVSELRDVRPLRGATHARNEPAEFANVGRPLRQKMSLQPSPFGRYVRLAAAGAVVVAAVILYVVHITATAIITVVPRTLDATVESQLSAGDGSSLPYALVTKELEARAPIAAKGIDEVRAAASGAITIYNEFSKDSFALTKNTRFEANGLIFRIQESATVPGYTVAADGTVTAGTVAAKVFADTPGEEGNIAPAQFTVPGLKDDTEQYAKVYAKSTEAFTGGFIGKRAIVEDSVREEVRAQVDAALAEKLMASLQEQAVADQVMYAAGAVITYTDDIETGSGDTEATLVVRGTIKAPIFSARDLAKAVLATRGEKLEGDFTIVDPTVLSFAYTQEVASLAPNAPIQFTLGGQARFVAQLPTQEIATALAGIKVDDLQTIAVKYPGADRITYRMTPAWRSSFPTDPNRITIEFAVLE</sequence>
<dbReference type="Proteomes" id="UP000178794">
    <property type="component" value="Unassembled WGS sequence"/>
</dbReference>
<keyword evidence="2" id="KW-0472">Membrane</keyword>
<feature type="compositionally biased region" description="Basic and acidic residues" evidence="1">
    <location>
        <begin position="19"/>
        <end position="43"/>
    </location>
</feature>
<feature type="transmembrane region" description="Helical" evidence="2">
    <location>
        <begin position="102"/>
        <end position="121"/>
    </location>
</feature>
<dbReference type="EMBL" id="MFLF01000020">
    <property type="protein sequence ID" value="OGG59051.1"/>
    <property type="molecule type" value="Genomic_DNA"/>
</dbReference>
<evidence type="ECO:0000313" key="3">
    <source>
        <dbReference type="EMBL" id="OGG59051.1"/>
    </source>
</evidence>
<reference evidence="3 4" key="1">
    <citation type="journal article" date="2016" name="Nat. Commun.">
        <title>Thousands of microbial genomes shed light on interconnected biogeochemical processes in an aquifer system.</title>
        <authorList>
            <person name="Anantharaman K."/>
            <person name="Brown C.T."/>
            <person name="Hug L.A."/>
            <person name="Sharon I."/>
            <person name="Castelle C.J."/>
            <person name="Probst A.J."/>
            <person name="Thomas B.C."/>
            <person name="Singh A."/>
            <person name="Wilkins M.J."/>
            <person name="Karaoz U."/>
            <person name="Brodie E.L."/>
            <person name="Williams K.H."/>
            <person name="Hubbard S.S."/>
            <person name="Banfield J.F."/>
        </authorList>
    </citation>
    <scope>NUCLEOTIDE SEQUENCE [LARGE SCALE GENOMIC DNA]</scope>
</reference>
<keyword evidence="2" id="KW-0812">Transmembrane</keyword>
<proteinExistence type="predicted"/>
<feature type="region of interest" description="Disordered" evidence="1">
    <location>
        <begin position="1"/>
        <end position="56"/>
    </location>
</feature>